<dbReference type="Pfam" id="PF13242">
    <property type="entry name" value="Hydrolase_like"/>
    <property type="match status" value="1"/>
</dbReference>
<dbReference type="InterPro" id="IPR036412">
    <property type="entry name" value="HAD-like_sf"/>
</dbReference>
<dbReference type="GO" id="GO:0046872">
    <property type="term" value="F:metal ion binding"/>
    <property type="evidence" value="ECO:0007669"/>
    <property type="project" value="UniProtKB-KW"/>
</dbReference>
<dbReference type="EMBL" id="JAVRBK010000007">
    <property type="protein sequence ID" value="KAK5641513.1"/>
    <property type="molecule type" value="Genomic_DNA"/>
</dbReference>
<accession>A0AAN7ZJG3</accession>
<dbReference type="AlphaFoldDB" id="A0AAN7ZJG3"/>
<dbReference type="Pfam" id="PF13344">
    <property type="entry name" value="Hydrolase_6"/>
    <property type="match status" value="1"/>
</dbReference>
<evidence type="ECO:0008006" key="6">
    <source>
        <dbReference type="Google" id="ProtNLM"/>
    </source>
</evidence>
<dbReference type="InterPro" id="IPR023214">
    <property type="entry name" value="HAD_sf"/>
</dbReference>
<dbReference type="GO" id="GO:0005737">
    <property type="term" value="C:cytoplasm"/>
    <property type="evidence" value="ECO:0007669"/>
    <property type="project" value="TreeGrafter"/>
</dbReference>
<comment type="cofactor">
    <cofactor evidence="3">
        <name>Mg(2+)</name>
        <dbReference type="ChEBI" id="CHEBI:18420"/>
    </cofactor>
    <text evidence="3">Divalent metal ions. Mg(2+) is the most effective.</text>
</comment>
<comment type="caution">
    <text evidence="4">The sequence shown here is derived from an EMBL/GenBank/DDBJ whole genome shotgun (WGS) entry which is preliminary data.</text>
</comment>
<reference evidence="4 5" key="1">
    <citation type="journal article" date="2024" name="Insects">
        <title>An Improved Chromosome-Level Genome Assembly of the Firefly Pyrocoelia pectoralis.</title>
        <authorList>
            <person name="Fu X."/>
            <person name="Meyer-Rochow V.B."/>
            <person name="Ballantyne L."/>
            <person name="Zhu X."/>
        </authorList>
    </citation>
    <scope>NUCLEOTIDE SEQUENCE [LARGE SCALE GENOMIC DNA]</scope>
    <source>
        <strain evidence="4">XCY_ONT2</strain>
    </source>
</reference>
<evidence type="ECO:0000313" key="4">
    <source>
        <dbReference type="EMBL" id="KAK5641513.1"/>
    </source>
</evidence>
<dbReference type="GO" id="GO:0016791">
    <property type="term" value="F:phosphatase activity"/>
    <property type="evidence" value="ECO:0007669"/>
    <property type="project" value="TreeGrafter"/>
</dbReference>
<evidence type="ECO:0000313" key="5">
    <source>
        <dbReference type="Proteomes" id="UP001329430"/>
    </source>
</evidence>
<protein>
    <recommendedName>
        <fullName evidence="6">4-nitrophenylphosphatase</fullName>
    </recommendedName>
</protein>
<keyword evidence="3" id="KW-0479">Metal-binding</keyword>
<keyword evidence="3" id="KW-0460">Magnesium</keyword>
<keyword evidence="1" id="KW-0378">Hydrolase</keyword>
<comment type="similarity">
    <text evidence="1">Belongs to the HAD-like hydrolase superfamily.</text>
</comment>
<organism evidence="4 5">
    <name type="scientific">Pyrocoelia pectoralis</name>
    <dbReference type="NCBI Taxonomy" id="417401"/>
    <lineage>
        <taxon>Eukaryota</taxon>
        <taxon>Metazoa</taxon>
        <taxon>Ecdysozoa</taxon>
        <taxon>Arthropoda</taxon>
        <taxon>Hexapoda</taxon>
        <taxon>Insecta</taxon>
        <taxon>Pterygota</taxon>
        <taxon>Neoptera</taxon>
        <taxon>Endopterygota</taxon>
        <taxon>Coleoptera</taxon>
        <taxon>Polyphaga</taxon>
        <taxon>Elateriformia</taxon>
        <taxon>Elateroidea</taxon>
        <taxon>Lampyridae</taxon>
        <taxon>Lampyrinae</taxon>
        <taxon>Pyrocoelia</taxon>
    </lineage>
</organism>
<sequence>MISKDLSALSSSEMKDFLNSFDTLKQCGKVIHFVSNNDGYGTMGMVNALKNYDAEVEVVDLITPSQAIISFLKKVKFNKQLYILGTSAMKEDYQNAGFVLANTKHNENEDSLKVLSKYTDDDPNIGAVICSYDVHLSNIKVIRCTAFLRRPEVYFITGPTDKKFHANKMASVPGPYFYQHAIMEVTGRVPQEFGKPSKNLHEYITTSFNIKDSSRILFVGDSITQDIKFGRTYGYQTLLVFTGITSHSDFKNIETDDEVPNYYLNSFGDLYQIIKSKLDI</sequence>
<dbReference type="Proteomes" id="UP001329430">
    <property type="component" value="Chromosome 7"/>
</dbReference>
<dbReference type="InterPro" id="IPR006357">
    <property type="entry name" value="HAD-SF_hydro_IIA"/>
</dbReference>
<feature type="binding site" evidence="3">
    <location>
        <position position="221"/>
    </location>
    <ligand>
        <name>Mg(2+)</name>
        <dbReference type="ChEBI" id="CHEBI:18420"/>
    </ligand>
</feature>
<feature type="binding site" evidence="2">
    <location>
        <begin position="35"/>
        <end position="37"/>
    </location>
    <ligand>
        <name>substrate</name>
    </ligand>
</feature>
<name>A0AAN7ZJG3_9COLE</name>
<evidence type="ECO:0000256" key="1">
    <source>
        <dbReference type="PIRNR" id="PIRNR000915"/>
    </source>
</evidence>
<dbReference type="PIRSF" id="PIRSF000915">
    <property type="entry name" value="PGP-type_phosphatase"/>
    <property type="match status" value="1"/>
</dbReference>
<dbReference type="PANTHER" id="PTHR19288:SF4">
    <property type="entry name" value="RE04130P-RELATED"/>
    <property type="match status" value="1"/>
</dbReference>
<evidence type="ECO:0000256" key="3">
    <source>
        <dbReference type="PIRSR" id="PIRSR000915-3"/>
    </source>
</evidence>
<feature type="binding site" evidence="2">
    <location>
        <position position="195"/>
    </location>
    <ligand>
        <name>substrate</name>
    </ligand>
</feature>
<gene>
    <name evidence="4" type="ORF">RI129_010060</name>
</gene>
<dbReference type="Gene3D" id="3.40.50.1000">
    <property type="entry name" value="HAD superfamily/HAD-like"/>
    <property type="match status" value="2"/>
</dbReference>
<evidence type="ECO:0000256" key="2">
    <source>
        <dbReference type="PIRSR" id="PIRSR000915-2"/>
    </source>
</evidence>
<dbReference type="SUPFAM" id="SSF56784">
    <property type="entry name" value="HAD-like"/>
    <property type="match status" value="1"/>
</dbReference>
<proteinExistence type="inferred from homology"/>
<dbReference type="PANTHER" id="PTHR19288">
    <property type="entry name" value="4-NITROPHENYLPHOSPHATASE-RELATED"/>
    <property type="match status" value="1"/>
</dbReference>
<keyword evidence="5" id="KW-1185">Reference proteome</keyword>